<evidence type="ECO:0000313" key="8">
    <source>
        <dbReference type="EMBL" id="MBC2607843.1"/>
    </source>
</evidence>
<keyword evidence="3" id="KW-1003">Cell membrane</keyword>
<gene>
    <name evidence="8" type="ORF">H5P27_17450</name>
</gene>
<evidence type="ECO:0000256" key="3">
    <source>
        <dbReference type="ARBA" id="ARBA00022475"/>
    </source>
</evidence>
<dbReference type="GO" id="GO:0070069">
    <property type="term" value="C:cytochrome complex"/>
    <property type="evidence" value="ECO:0007669"/>
    <property type="project" value="TreeGrafter"/>
</dbReference>
<name>A0A7X1BB88_9BACT</name>
<accession>A0A7X1BB88</accession>
<feature type="transmembrane region" description="Helical" evidence="7">
    <location>
        <begin position="260"/>
        <end position="282"/>
    </location>
</feature>
<evidence type="ECO:0000256" key="6">
    <source>
        <dbReference type="ARBA" id="ARBA00023136"/>
    </source>
</evidence>
<dbReference type="PANTHER" id="PTHR43141:SF2">
    <property type="entry name" value="BLR3729 PROTEIN"/>
    <property type="match status" value="1"/>
</dbReference>
<keyword evidence="5 7" id="KW-1133">Transmembrane helix</keyword>
<feature type="transmembrane region" description="Helical" evidence="7">
    <location>
        <begin position="84"/>
        <end position="102"/>
    </location>
</feature>
<organism evidence="8 9">
    <name type="scientific">Pelagicoccus albus</name>
    <dbReference type="NCBI Taxonomy" id="415222"/>
    <lineage>
        <taxon>Bacteria</taxon>
        <taxon>Pseudomonadati</taxon>
        <taxon>Verrucomicrobiota</taxon>
        <taxon>Opitutia</taxon>
        <taxon>Puniceicoccales</taxon>
        <taxon>Pelagicoccaceae</taxon>
        <taxon>Pelagicoccus</taxon>
    </lineage>
</organism>
<evidence type="ECO:0000256" key="2">
    <source>
        <dbReference type="ARBA" id="ARBA00007543"/>
    </source>
</evidence>
<dbReference type="InterPro" id="IPR003317">
    <property type="entry name" value="Cyt-d_oxidase_su2"/>
</dbReference>
<dbReference type="PANTHER" id="PTHR43141">
    <property type="entry name" value="CYTOCHROME BD2 SUBUNIT II"/>
    <property type="match status" value="1"/>
</dbReference>
<comment type="caution">
    <text evidence="8">The sequence shown here is derived from an EMBL/GenBank/DDBJ whole genome shotgun (WGS) entry which is preliminary data.</text>
</comment>
<comment type="subcellular location">
    <subcellularLocation>
        <location evidence="1">Cell membrane</location>
        <topology evidence="1">Multi-pass membrane protein</topology>
    </subcellularLocation>
</comment>
<dbReference type="GO" id="GO:0019646">
    <property type="term" value="P:aerobic electron transport chain"/>
    <property type="evidence" value="ECO:0007669"/>
    <property type="project" value="TreeGrafter"/>
</dbReference>
<evidence type="ECO:0000256" key="5">
    <source>
        <dbReference type="ARBA" id="ARBA00022989"/>
    </source>
</evidence>
<reference evidence="8 9" key="1">
    <citation type="submission" date="2020-07" db="EMBL/GenBank/DDBJ databases">
        <authorList>
            <person name="Feng X."/>
        </authorList>
    </citation>
    <scope>NUCLEOTIDE SEQUENCE [LARGE SCALE GENOMIC DNA]</scope>
    <source>
        <strain evidence="8 9">JCM23202</strain>
    </source>
</reference>
<dbReference type="EMBL" id="JACHVC010000013">
    <property type="protein sequence ID" value="MBC2607843.1"/>
    <property type="molecule type" value="Genomic_DNA"/>
</dbReference>
<sequence>MNLEIFENGAWLPFVFAFLIGLSMLLYAILDGYDLGVGLLSKSVDSDERDRMIASIGPFWDANETWLVLGVGLLLVAFPPAHGIVLTSLYLPVTLMIVALVFRGVSFDFRKKVAPEAQHKWNLVFFWSSLCITLTQGYMVGRFMIGFQSGLIAELFSVFFGMLVVSGYALMGSCWLIMKAEGDLQKKAIKWARNSILLMTLGAVLSSAVAPFVDTRIYDRMFSFPEVTLLIAMPLISMILTLFMLFILKALPLEGDRLSWMPFAISISIFVLGFLGLVYSFYPYIIPGQLKIVDASAAPESLLVILIGTGIVLPFMIGYTTLAYWIFRGKAEDLSYD</sequence>
<feature type="transmembrane region" description="Helical" evidence="7">
    <location>
        <begin position="228"/>
        <end position="248"/>
    </location>
</feature>
<keyword evidence="9" id="KW-1185">Reference proteome</keyword>
<dbReference type="Proteomes" id="UP000526501">
    <property type="component" value="Unassembled WGS sequence"/>
</dbReference>
<feature type="transmembrane region" description="Helical" evidence="7">
    <location>
        <begin position="151"/>
        <end position="176"/>
    </location>
</feature>
<dbReference type="RefSeq" id="WP_185661707.1">
    <property type="nucleotide sequence ID" value="NZ_CAWPOO010000013.1"/>
</dbReference>
<proteinExistence type="inferred from homology"/>
<evidence type="ECO:0000256" key="7">
    <source>
        <dbReference type="SAM" id="Phobius"/>
    </source>
</evidence>
<feature type="transmembrane region" description="Helical" evidence="7">
    <location>
        <begin position="12"/>
        <end position="30"/>
    </location>
</feature>
<evidence type="ECO:0000256" key="1">
    <source>
        <dbReference type="ARBA" id="ARBA00004651"/>
    </source>
</evidence>
<dbReference type="GO" id="GO:0009055">
    <property type="term" value="F:electron transfer activity"/>
    <property type="evidence" value="ECO:0007669"/>
    <property type="project" value="TreeGrafter"/>
</dbReference>
<protein>
    <submittedName>
        <fullName evidence="8">Cytochrome d ubiquinol oxidase subunit II</fullName>
    </submittedName>
</protein>
<comment type="similarity">
    <text evidence="2">Belongs to the cytochrome ubiquinol oxidase subunit 2 family.</text>
</comment>
<dbReference type="AlphaFoldDB" id="A0A7X1BB88"/>
<feature type="transmembrane region" description="Helical" evidence="7">
    <location>
        <begin position="302"/>
        <end position="327"/>
    </location>
</feature>
<dbReference type="Pfam" id="PF02322">
    <property type="entry name" value="Cyt_bd_oxida_II"/>
    <property type="match status" value="1"/>
</dbReference>
<feature type="transmembrane region" description="Helical" evidence="7">
    <location>
        <begin position="123"/>
        <end position="145"/>
    </location>
</feature>
<evidence type="ECO:0000313" key="9">
    <source>
        <dbReference type="Proteomes" id="UP000526501"/>
    </source>
</evidence>
<keyword evidence="6 7" id="KW-0472">Membrane</keyword>
<dbReference type="GO" id="GO:0016682">
    <property type="term" value="F:oxidoreductase activity, acting on diphenols and related substances as donors, oxygen as acceptor"/>
    <property type="evidence" value="ECO:0007669"/>
    <property type="project" value="TreeGrafter"/>
</dbReference>
<keyword evidence="4 7" id="KW-0812">Transmembrane</keyword>
<dbReference type="GO" id="GO:0005886">
    <property type="term" value="C:plasma membrane"/>
    <property type="evidence" value="ECO:0007669"/>
    <property type="project" value="UniProtKB-SubCell"/>
</dbReference>
<evidence type="ECO:0000256" key="4">
    <source>
        <dbReference type="ARBA" id="ARBA00022692"/>
    </source>
</evidence>
<feature type="transmembrane region" description="Helical" evidence="7">
    <location>
        <begin position="196"/>
        <end position="213"/>
    </location>
</feature>